<gene>
    <name evidence="1" type="ORF">METZ01_LOCUS403691</name>
</gene>
<sequence length="281" mass="31440">PIHRWGEVPVHGGHVEWIRPFVFGHYRHGIDAAMDGSLLVSASAGDSLAKAPELRPDEYPDPLFDLAELIASLLLDIWIDPDPAIKEEGSGLVERGIDKKSGEYLLCNIWAKEKEPLKGYRCYREIFRSLELVMKWIDRIDDKESDIIGGREPTQKWFRYAIADRLIYRALLISSNPGCFEIGSEGKINTTEIALRIAQCIIKEETPPTAAEASAAYLREAKTKHIRHQKWASDSPGIDARGNKGTQVNTTIGEVKVNLGEIDIGGLHRWSSRTGKPEEDS</sequence>
<organism evidence="1">
    <name type="scientific">marine metagenome</name>
    <dbReference type="NCBI Taxonomy" id="408172"/>
    <lineage>
        <taxon>unclassified sequences</taxon>
        <taxon>metagenomes</taxon>
        <taxon>ecological metagenomes</taxon>
    </lineage>
</organism>
<feature type="non-terminal residue" evidence="1">
    <location>
        <position position="1"/>
    </location>
</feature>
<reference evidence="1" key="1">
    <citation type="submission" date="2018-05" db="EMBL/GenBank/DDBJ databases">
        <authorList>
            <person name="Lanie J.A."/>
            <person name="Ng W.-L."/>
            <person name="Kazmierczak K.M."/>
            <person name="Andrzejewski T.M."/>
            <person name="Davidsen T.M."/>
            <person name="Wayne K.J."/>
            <person name="Tettelin H."/>
            <person name="Glass J.I."/>
            <person name="Rusch D."/>
            <person name="Podicherti R."/>
            <person name="Tsui H.-C.T."/>
            <person name="Winkler M.E."/>
        </authorList>
    </citation>
    <scope>NUCLEOTIDE SEQUENCE</scope>
</reference>
<dbReference type="AlphaFoldDB" id="A0A382VWF4"/>
<feature type="non-terminal residue" evidence="1">
    <location>
        <position position="281"/>
    </location>
</feature>
<name>A0A382VWF4_9ZZZZ</name>
<accession>A0A382VWF4</accession>
<proteinExistence type="predicted"/>
<protein>
    <submittedName>
        <fullName evidence="1">Uncharacterized protein</fullName>
    </submittedName>
</protein>
<dbReference type="EMBL" id="UINC01155147">
    <property type="protein sequence ID" value="SVD50837.1"/>
    <property type="molecule type" value="Genomic_DNA"/>
</dbReference>
<evidence type="ECO:0000313" key="1">
    <source>
        <dbReference type="EMBL" id="SVD50837.1"/>
    </source>
</evidence>